<dbReference type="InterPro" id="IPR006674">
    <property type="entry name" value="HD_domain"/>
</dbReference>
<dbReference type="SUPFAM" id="SSF109604">
    <property type="entry name" value="HD-domain/PDEase-like"/>
    <property type="match status" value="1"/>
</dbReference>
<evidence type="ECO:0000259" key="1">
    <source>
        <dbReference type="Pfam" id="PF01966"/>
    </source>
</evidence>
<accession>A0A975GF52</accession>
<organism evidence="2 3">
    <name type="scientific">Desulfonema limicola</name>
    <dbReference type="NCBI Taxonomy" id="45656"/>
    <lineage>
        <taxon>Bacteria</taxon>
        <taxon>Pseudomonadati</taxon>
        <taxon>Thermodesulfobacteriota</taxon>
        <taxon>Desulfobacteria</taxon>
        <taxon>Desulfobacterales</taxon>
        <taxon>Desulfococcaceae</taxon>
        <taxon>Desulfonema</taxon>
    </lineage>
</organism>
<dbReference type="KEGG" id="dli:dnl_10640"/>
<name>A0A975GF52_9BACT</name>
<reference evidence="2" key="1">
    <citation type="journal article" date="2021" name="Microb. Physiol.">
        <title>Proteogenomic Insights into the Physiology of Marine, Sulfate-Reducing, Filamentous Desulfonema limicola and Desulfonema magnum.</title>
        <authorList>
            <person name="Schnaars V."/>
            <person name="Wohlbrand L."/>
            <person name="Scheve S."/>
            <person name="Hinrichs C."/>
            <person name="Reinhardt R."/>
            <person name="Rabus R."/>
        </authorList>
    </citation>
    <scope>NUCLEOTIDE SEQUENCE</scope>
    <source>
        <strain evidence="2">5ac10</strain>
    </source>
</reference>
<dbReference type="CDD" id="cd00077">
    <property type="entry name" value="HDc"/>
    <property type="match status" value="1"/>
</dbReference>
<dbReference type="Gene3D" id="1.10.3210.10">
    <property type="entry name" value="Hypothetical protein af1432"/>
    <property type="match status" value="1"/>
</dbReference>
<dbReference type="EMBL" id="CP061799">
    <property type="protein sequence ID" value="QTA78824.1"/>
    <property type="molecule type" value="Genomic_DNA"/>
</dbReference>
<evidence type="ECO:0000313" key="2">
    <source>
        <dbReference type="EMBL" id="QTA78824.1"/>
    </source>
</evidence>
<dbReference type="Pfam" id="PF01966">
    <property type="entry name" value="HD"/>
    <property type="match status" value="1"/>
</dbReference>
<dbReference type="AlphaFoldDB" id="A0A975GF52"/>
<dbReference type="Proteomes" id="UP000663720">
    <property type="component" value="Chromosome"/>
</dbReference>
<keyword evidence="3" id="KW-1185">Reference proteome</keyword>
<proteinExistence type="predicted"/>
<dbReference type="InterPro" id="IPR003607">
    <property type="entry name" value="HD/PDEase_dom"/>
</dbReference>
<protein>
    <submittedName>
        <fullName evidence="2">HD domain-containing protein</fullName>
    </submittedName>
</protein>
<sequence length="406" mass="46913">MWNLFKSPVTISERLIDIGLLSEIWKGVSEPVSQCSQEKETPIGIESTWENGEISQFWEQYILPYHGDIGQVHLNIIRDLLKDLELYGKCPSIVINDNETSADYRVLADVSLLEHTLNVCRKARDILKTGEADYQMSMAKVMIASLAHDMGNIPEIAQQDWQMINSHTIKSFEWLKEKINHLGNKDKILEAVRFHHAGDKELKQYTGNKILSILRQADYAARESELKAYNLNNRASNEDIIQNIFDVKSSENLSDNLNSKVEKSESPDENRNNNQVTEDMFLKALANEISDNGFDAFWFNNCAYFSVKVLQKALNQLRQSLDQPTFHNAEDVRTFIDSRFTKMKKGRFRLRFMDKPRKYRPIKLYLYVTDAMPSDAIETKKTDIPHDSKGRWLKSLKPINNKTETV</sequence>
<dbReference type="RefSeq" id="WP_207690640.1">
    <property type="nucleotide sequence ID" value="NZ_CP061799.1"/>
</dbReference>
<evidence type="ECO:0000313" key="3">
    <source>
        <dbReference type="Proteomes" id="UP000663720"/>
    </source>
</evidence>
<gene>
    <name evidence="2" type="ORF">dnl_10640</name>
</gene>
<feature type="domain" description="HD" evidence="1">
    <location>
        <begin position="113"/>
        <end position="200"/>
    </location>
</feature>